<dbReference type="Pfam" id="PF07715">
    <property type="entry name" value="Plug"/>
    <property type="match status" value="1"/>
</dbReference>
<dbReference type="Gene3D" id="2.170.130.10">
    <property type="entry name" value="TonB-dependent receptor, plug domain"/>
    <property type="match status" value="1"/>
</dbReference>
<dbReference type="SUPFAM" id="SSF49464">
    <property type="entry name" value="Carboxypeptidase regulatory domain-like"/>
    <property type="match status" value="1"/>
</dbReference>
<keyword evidence="1" id="KW-0812">Transmembrane</keyword>
<keyword evidence="3" id="KW-0675">Receptor</keyword>
<name>A0A5B8VRZ4_9BACT</name>
<organism evidence="3 4">
    <name type="scientific">Arachidicoccus ginsenosidivorans</name>
    <dbReference type="NCBI Taxonomy" id="496057"/>
    <lineage>
        <taxon>Bacteria</taxon>
        <taxon>Pseudomonadati</taxon>
        <taxon>Bacteroidota</taxon>
        <taxon>Chitinophagia</taxon>
        <taxon>Chitinophagales</taxon>
        <taxon>Chitinophagaceae</taxon>
        <taxon>Arachidicoccus</taxon>
    </lineage>
</organism>
<keyword evidence="1" id="KW-0998">Cell outer membrane</keyword>
<comment type="similarity">
    <text evidence="1">Belongs to the TonB-dependent receptor family.</text>
</comment>
<dbReference type="SUPFAM" id="SSF56935">
    <property type="entry name" value="Porins"/>
    <property type="match status" value="1"/>
</dbReference>
<gene>
    <name evidence="3" type="ORF">FSB73_07555</name>
</gene>
<dbReference type="EMBL" id="CP042434">
    <property type="protein sequence ID" value="QEC74220.1"/>
    <property type="molecule type" value="Genomic_DNA"/>
</dbReference>
<keyword evidence="1" id="KW-1134">Transmembrane beta strand</keyword>
<dbReference type="InterPro" id="IPR023997">
    <property type="entry name" value="TonB-dep_OMP_SusC/RagA_CS"/>
</dbReference>
<reference evidence="3 4" key="1">
    <citation type="journal article" date="2017" name="Int. J. Syst. Evol. Microbiol.">
        <title>Arachidicoccus ginsenosidivorans sp. nov., with ginsenoside-converting activity isolated from ginseng cultivating soil.</title>
        <authorList>
            <person name="Siddiqi M.Z."/>
            <person name="Aslam Z."/>
            <person name="Im W.T."/>
        </authorList>
    </citation>
    <scope>NUCLEOTIDE SEQUENCE [LARGE SCALE GENOMIC DNA]</scope>
    <source>
        <strain evidence="3 4">Gsoil 809</strain>
    </source>
</reference>
<proteinExistence type="inferred from homology"/>
<dbReference type="Pfam" id="PF13715">
    <property type="entry name" value="CarbopepD_reg_2"/>
    <property type="match status" value="1"/>
</dbReference>
<protein>
    <submittedName>
        <fullName evidence="3">TonB-dependent receptor</fullName>
    </submittedName>
</protein>
<keyword evidence="1" id="KW-0472">Membrane</keyword>
<evidence type="ECO:0000259" key="2">
    <source>
        <dbReference type="Pfam" id="PF07715"/>
    </source>
</evidence>
<dbReference type="AlphaFoldDB" id="A0A5B8VRZ4"/>
<dbReference type="GO" id="GO:0009279">
    <property type="term" value="C:cell outer membrane"/>
    <property type="evidence" value="ECO:0007669"/>
    <property type="project" value="UniProtKB-SubCell"/>
</dbReference>
<evidence type="ECO:0000313" key="3">
    <source>
        <dbReference type="EMBL" id="QEC74220.1"/>
    </source>
</evidence>
<evidence type="ECO:0000313" key="4">
    <source>
        <dbReference type="Proteomes" id="UP000321291"/>
    </source>
</evidence>
<dbReference type="Proteomes" id="UP000321291">
    <property type="component" value="Chromosome"/>
</dbReference>
<dbReference type="InterPro" id="IPR039426">
    <property type="entry name" value="TonB-dep_rcpt-like"/>
</dbReference>
<dbReference type="InterPro" id="IPR012910">
    <property type="entry name" value="Plug_dom"/>
</dbReference>
<dbReference type="KEGG" id="agi:FSB73_07555"/>
<feature type="domain" description="TonB-dependent receptor plug" evidence="2">
    <location>
        <begin position="88"/>
        <end position="197"/>
    </location>
</feature>
<sequence>MSADSTPIAGATISLKGVTKIGKGHALADEAGRFELIAPPDGILTISFVGYKEQTVPISNRTNLDIYMVLDSAGLDEVAVVAYGTQKKSSMVSSITTVNPKEIKGPTSNLTTMLAGRVAGMIAFQRSGEPGQDNAQFFIRGITTFGSGKVNPLILIDGMESTATDLARLQPDDIAGFSVLKDASAASLYGARGANGVVLVTTKNGVGGKTKFNVRMENSISSNTQNFKMADNITYMQLANEAVLTRNPIGVLPYSQTKIDHTIAGDNPLLYPNNDWMKLLIRDYTVNQRFNGNASGGGQAAQYYISATYNQDNGVLKTDDRNNFNNNIKLRTIGVRTNVTVRLTPTTKAIVRTSGLFDDYNGPIGGGAKIFNEALTSNPVLFPAIFPSSDLPLVKHPLFGNAVLSGKDVFYNNPYAAMVSGFQQYNTSTLNVQLEVNQDLNFLIKGLTARAMAYTQRYSYFTLNRHYNPFYYQAFPTNTDPKGYTLSLLNEGSATEYLNYNEGGKTVNTTTYAEAALNYNQTFNKKHEVSGMLITILRNYLNGNAGDLQTSLPFRNLGVSGRFTYGYDKRYLVEANFGYNGSERFAAKQRYGFFPSIGVAWNVSNENFFSPLLDVISKLKFRATFGLVGNDQIGDDNDRFFYLSNVNLNDGGRGAYFGDNYGYNRPGVSISRYANTDITWEKAKTTNIGMDLTLFKNLNIVVDAYKQHRSNILMTRAYIPTTMGLTANVDANVGVAEGKGIDISMDYNKTFHHSWLQLRSTFTYAASKLLVNEEPEYPANMWYLSRVGHPLSEIYGLIAERLFVDDEEVANSPKQNYGEVAGGDIKYRDLNGDGEITDNDRINGLGYPTTPEINYGFGGSFGYHAFDFSVFFQGSARSSFMIDAKAITPFVLDGNDQHGLLKVIADDHWSEDNRNVYAFWPRLSPAVSNNNTRASSWWLRNGAFLRLKTAEIGYTLPAKTLKRWGLDGLRVYANGSNLFLISGFKLWDPEQGGNGLGYPIQRVYNIGFNISL</sequence>
<dbReference type="OrthoDB" id="603589at2"/>
<dbReference type="NCBIfam" id="TIGR04057">
    <property type="entry name" value="SusC_RagA_signa"/>
    <property type="match status" value="1"/>
</dbReference>
<dbReference type="PROSITE" id="PS52016">
    <property type="entry name" value="TONB_DEPENDENT_REC_3"/>
    <property type="match status" value="1"/>
</dbReference>
<keyword evidence="4" id="KW-1185">Reference proteome</keyword>
<dbReference type="InterPro" id="IPR023996">
    <property type="entry name" value="TonB-dep_OMP_SusC/RagA"/>
</dbReference>
<accession>A0A5B8VRZ4</accession>
<dbReference type="InterPro" id="IPR008969">
    <property type="entry name" value="CarboxyPept-like_regulatory"/>
</dbReference>
<dbReference type="FunFam" id="2.170.130.10:FF:000003">
    <property type="entry name" value="SusC/RagA family TonB-linked outer membrane protein"/>
    <property type="match status" value="1"/>
</dbReference>
<comment type="subcellular location">
    <subcellularLocation>
        <location evidence="1">Cell outer membrane</location>
        <topology evidence="1">Multi-pass membrane protein</topology>
    </subcellularLocation>
</comment>
<dbReference type="InterPro" id="IPR037066">
    <property type="entry name" value="Plug_dom_sf"/>
</dbReference>
<keyword evidence="1" id="KW-0813">Transport</keyword>
<evidence type="ECO:0000256" key="1">
    <source>
        <dbReference type="PROSITE-ProRule" id="PRU01360"/>
    </source>
</evidence>
<dbReference type="NCBIfam" id="TIGR04056">
    <property type="entry name" value="OMP_RagA_SusC"/>
    <property type="match status" value="1"/>
</dbReference>